<reference evidence="2 3" key="1">
    <citation type="submission" date="2018-11" db="EMBL/GenBank/DDBJ databases">
        <authorList>
            <consortium name="Pathogen Informatics"/>
        </authorList>
    </citation>
    <scope>NUCLEOTIDE SEQUENCE [LARGE SCALE GENOMIC DNA]</scope>
</reference>
<dbReference type="AlphaFoldDB" id="A0A3P7PPQ8"/>
<dbReference type="Proteomes" id="UP000281553">
    <property type="component" value="Unassembled WGS sequence"/>
</dbReference>
<feature type="region of interest" description="Disordered" evidence="1">
    <location>
        <begin position="53"/>
        <end position="73"/>
    </location>
</feature>
<dbReference type="OrthoDB" id="9995526at2759"/>
<protein>
    <submittedName>
        <fullName evidence="2">Uncharacterized protein</fullName>
    </submittedName>
</protein>
<name>A0A3P7PPQ8_DIBLA</name>
<evidence type="ECO:0000256" key="1">
    <source>
        <dbReference type="SAM" id="MobiDB-lite"/>
    </source>
</evidence>
<organism evidence="2 3">
    <name type="scientific">Dibothriocephalus latus</name>
    <name type="common">Fish tapeworm</name>
    <name type="synonym">Diphyllobothrium latum</name>
    <dbReference type="NCBI Taxonomy" id="60516"/>
    <lineage>
        <taxon>Eukaryota</taxon>
        <taxon>Metazoa</taxon>
        <taxon>Spiralia</taxon>
        <taxon>Lophotrochozoa</taxon>
        <taxon>Platyhelminthes</taxon>
        <taxon>Cestoda</taxon>
        <taxon>Eucestoda</taxon>
        <taxon>Diphyllobothriidea</taxon>
        <taxon>Diphyllobothriidae</taxon>
        <taxon>Dibothriocephalus</taxon>
    </lineage>
</organism>
<accession>A0A3P7PPQ8</accession>
<dbReference type="EMBL" id="UYRU01114116">
    <property type="protein sequence ID" value="VDN45011.1"/>
    <property type="molecule type" value="Genomic_DNA"/>
</dbReference>
<proteinExistence type="predicted"/>
<sequence length="119" mass="13237">MANIGAYLRSASLLSKVRRIRHGRIRLHESLLLKQCTVPLPLYEKFVELRLQPPSSESEVAAEEEGDEAHQDSVLSEITTSLPQDCVPNIFTNLLQCTRLHRAQPGYGTVTPAHLPLPA</sequence>
<gene>
    <name evidence="2" type="ORF">DILT_LOCUS19499</name>
</gene>
<keyword evidence="3" id="KW-1185">Reference proteome</keyword>
<evidence type="ECO:0000313" key="3">
    <source>
        <dbReference type="Proteomes" id="UP000281553"/>
    </source>
</evidence>
<evidence type="ECO:0000313" key="2">
    <source>
        <dbReference type="EMBL" id="VDN45011.1"/>
    </source>
</evidence>